<dbReference type="EMBL" id="JAYJLD010000056">
    <property type="protein sequence ID" value="MEB3103875.1"/>
    <property type="molecule type" value="Genomic_DNA"/>
</dbReference>
<comment type="caution">
    <text evidence="1">The sequence shown here is derived from an EMBL/GenBank/DDBJ whole genome shotgun (WGS) entry which is preliminary data.</text>
</comment>
<organism evidence="1 2">
    <name type="scientific">Ferviditalea candida</name>
    <dbReference type="NCBI Taxonomy" id="3108399"/>
    <lineage>
        <taxon>Bacteria</taxon>
        <taxon>Bacillati</taxon>
        <taxon>Bacillota</taxon>
        <taxon>Bacilli</taxon>
        <taxon>Bacillales</taxon>
        <taxon>Paenibacillaceae</taxon>
        <taxon>Ferviditalea</taxon>
    </lineage>
</organism>
<protein>
    <submittedName>
        <fullName evidence="1">Uncharacterized protein</fullName>
    </submittedName>
</protein>
<gene>
    <name evidence="1" type="ORF">VF724_19855</name>
</gene>
<dbReference type="RefSeq" id="WP_371756002.1">
    <property type="nucleotide sequence ID" value="NZ_JAYJLD010000056.1"/>
</dbReference>
<proteinExistence type="predicted"/>
<dbReference type="Proteomes" id="UP001310386">
    <property type="component" value="Unassembled WGS sequence"/>
</dbReference>
<accession>A0ABU5ZQW4</accession>
<evidence type="ECO:0000313" key="1">
    <source>
        <dbReference type="EMBL" id="MEB3103875.1"/>
    </source>
</evidence>
<keyword evidence="2" id="KW-1185">Reference proteome</keyword>
<name>A0ABU5ZQW4_9BACL</name>
<sequence>MKKMKRLAIECCTLGSAVLLILGGFILSDDPAEAASGGVGVTGTVKGQFSVTVSTTTAALAADPGLSTTTATAIVVNVKSTNANYNLTVSASGDLVDTVTPTNTLPIGRLAWSVSGANTWTPFTLTEATLASGALKTTGSGTDYSYDYQFAPLATDPVGDYTTNITYTAVQI</sequence>
<reference evidence="1" key="1">
    <citation type="submission" date="2023-12" db="EMBL/GenBank/DDBJ databases">
        <title>Fervidustalea candida gen. nov., sp. nov., a novel member of the family Paenibacillaceae isolated from a geothermal area.</title>
        <authorList>
            <person name="Li W.-J."/>
            <person name="Jiao J.-Y."/>
            <person name="Chen Y."/>
        </authorList>
    </citation>
    <scope>NUCLEOTIDE SEQUENCE</scope>
    <source>
        <strain evidence="1">SYSU GA230002</strain>
    </source>
</reference>
<evidence type="ECO:0000313" key="2">
    <source>
        <dbReference type="Proteomes" id="UP001310386"/>
    </source>
</evidence>